<sequence>MHAAAPISKIYNLPPNVFLFLGMCLRNTLMIRSKLLSNNTSVPRAPLILQFCRLCLSHLRFERALTFGFKTTAPCKIVFLTLLNRQGRHYPVKFELQSSDRPCSRDPRFIQCFWEPKFWLIASSDSNSSASLSGP</sequence>
<evidence type="ECO:0000313" key="1">
    <source>
        <dbReference type="EMBL" id="KAG5174695.1"/>
    </source>
</evidence>
<dbReference type="AlphaFoldDB" id="A0A8H8CR73"/>
<reference evidence="1" key="1">
    <citation type="submission" date="2021-02" db="EMBL/GenBank/DDBJ databases">
        <title>Psilocybe cubensis genome.</title>
        <authorList>
            <person name="Mckernan K.J."/>
            <person name="Crawford S."/>
            <person name="Trippe A."/>
            <person name="Kane L.T."/>
            <person name="Mclaughlin S."/>
        </authorList>
    </citation>
    <scope>NUCLEOTIDE SEQUENCE [LARGE SCALE GENOMIC DNA]</scope>
    <source>
        <strain evidence="1">MGC-MH-2018</strain>
    </source>
</reference>
<gene>
    <name evidence="1" type="ORF">JR316_001358</name>
</gene>
<proteinExistence type="predicted"/>
<protein>
    <submittedName>
        <fullName evidence="1">Uncharacterized protein</fullName>
    </submittedName>
</protein>
<accession>A0A8H8CR73</accession>
<name>A0A8H8CR73_PSICU</name>
<dbReference type="EMBL" id="JAFIQS010000001">
    <property type="protein sequence ID" value="KAG5174695.1"/>
    <property type="molecule type" value="Genomic_DNA"/>
</dbReference>
<organism evidence="1">
    <name type="scientific">Psilocybe cubensis</name>
    <name type="common">Psychedelic mushroom</name>
    <name type="synonym">Stropharia cubensis</name>
    <dbReference type="NCBI Taxonomy" id="181762"/>
    <lineage>
        <taxon>Eukaryota</taxon>
        <taxon>Fungi</taxon>
        <taxon>Dikarya</taxon>
        <taxon>Basidiomycota</taxon>
        <taxon>Agaricomycotina</taxon>
        <taxon>Agaricomycetes</taxon>
        <taxon>Agaricomycetidae</taxon>
        <taxon>Agaricales</taxon>
        <taxon>Agaricineae</taxon>
        <taxon>Strophariaceae</taxon>
        <taxon>Psilocybe</taxon>
    </lineage>
</organism>
<comment type="caution">
    <text evidence="1">The sequence shown here is derived from an EMBL/GenBank/DDBJ whole genome shotgun (WGS) entry which is preliminary data.</text>
</comment>